<evidence type="ECO:0000313" key="1">
    <source>
        <dbReference type="EMBL" id="CAB4803982.1"/>
    </source>
</evidence>
<accession>A0A6J6Y3K5</accession>
<proteinExistence type="predicted"/>
<organism evidence="1">
    <name type="scientific">freshwater metagenome</name>
    <dbReference type="NCBI Taxonomy" id="449393"/>
    <lineage>
        <taxon>unclassified sequences</taxon>
        <taxon>metagenomes</taxon>
        <taxon>ecological metagenomes</taxon>
    </lineage>
</organism>
<reference evidence="1" key="1">
    <citation type="submission" date="2020-05" db="EMBL/GenBank/DDBJ databases">
        <authorList>
            <person name="Chiriac C."/>
            <person name="Salcher M."/>
            <person name="Ghai R."/>
            <person name="Kavagutti S V."/>
        </authorList>
    </citation>
    <scope>NUCLEOTIDE SEQUENCE</scope>
</reference>
<sequence length="82" mass="9445">MRLGPSDSKCMSIWAPFDAYRLFIDYLSATYRHPWPISQPEPTLLLLRLLLRFSDKKLAATPNRAKNLADPPFMGLMHRDVA</sequence>
<gene>
    <name evidence="1" type="ORF">UFOPK2996_01221</name>
</gene>
<dbReference type="EMBL" id="CAFAAH010000185">
    <property type="protein sequence ID" value="CAB4803982.1"/>
    <property type="molecule type" value="Genomic_DNA"/>
</dbReference>
<dbReference type="AlphaFoldDB" id="A0A6J6Y3K5"/>
<name>A0A6J6Y3K5_9ZZZZ</name>
<protein>
    <submittedName>
        <fullName evidence="1">Unannotated protein</fullName>
    </submittedName>
</protein>